<dbReference type="AlphaFoldDB" id="A0A4Y2AH19"/>
<organism evidence="1 2">
    <name type="scientific">Araneus ventricosus</name>
    <name type="common">Orbweaver spider</name>
    <name type="synonym">Epeira ventricosa</name>
    <dbReference type="NCBI Taxonomy" id="182803"/>
    <lineage>
        <taxon>Eukaryota</taxon>
        <taxon>Metazoa</taxon>
        <taxon>Ecdysozoa</taxon>
        <taxon>Arthropoda</taxon>
        <taxon>Chelicerata</taxon>
        <taxon>Arachnida</taxon>
        <taxon>Araneae</taxon>
        <taxon>Araneomorphae</taxon>
        <taxon>Entelegynae</taxon>
        <taxon>Araneoidea</taxon>
        <taxon>Araneidae</taxon>
        <taxon>Araneus</taxon>
    </lineage>
</organism>
<dbReference type="Proteomes" id="UP000499080">
    <property type="component" value="Unassembled WGS sequence"/>
</dbReference>
<dbReference type="EMBL" id="BGPR01000017">
    <property type="protein sequence ID" value="GBL79030.1"/>
    <property type="molecule type" value="Genomic_DNA"/>
</dbReference>
<comment type="caution">
    <text evidence="1">The sequence shown here is derived from an EMBL/GenBank/DDBJ whole genome shotgun (WGS) entry which is preliminary data.</text>
</comment>
<sequence length="100" mass="11437">MKIGPIMPLLHTTTQAVTLGECSGLFLFTQMRIFGTPKSPVLFIHVSIQVEMCFIREPDAANIKSFIINHCESLVRNFKPLSHSFYGHDLMTMDFVWKHP</sequence>
<evidence type="ECO:0000313" key="2">
    <source>
        <dbReference type="Proteomes" id="UP000499080"/>
    </source>
</evidence>
<gene>
    <name evidence="1" type="ORF">AVEN_48983_1</name>
</gene>
<reference evidence="1 2" key="1">
    <citation type="journal article" date="2019" name="Sci. Rep.">
        <title>Orb-weaving spider Araneus ventricosus genome elucidates the spidroin gene catalogue.</title>
        <authorList>
            <person name="Kono N."/>
            <person name="Nakamura H."/>
            <person name="Ohtoshi R."/>
            <person name="Moran D.A.P."/>
            <person name="Shinohara A."/>
            <person name="Yoshida Y."/>
            <person name="Fujiwara M."/>
            <person name="Mori M."/>
            <person name="Tomita M."/>
            <person name="Arakawa K."/>
        </authorList>
    </citation>
    <scope>NUCLEOTIDE SEQUENCE [LARGE SCALE GENOMIC DNA]</scope>
</reference>
<evidence type="ECO:0000313" key="1">
    <source>
        <dbReference type="EMBL" id="GBL79030.1"/>
    </source>
</evidence>
<keyword evidence="2" id="KW-1185">Reference proteome</keyword>
<accession>A0A4Y2AH19</accession>
<name>A0A4Y2AH19_ARAVE</name>
<protein>
    <submittedName>
        <fullName evidence="1">Uncharacterized protein</fullName>
    </submittedName>
</protein>
<proteinExistence type="predicted"/>